<evidence type="ECO:0000256" key="18">
    <source>
        <dbReference type="ARBA" id="ARBA00082489"/>
    </source>
</evidence>
<dbReference type="GO" id="GO:0060170">
    <property type="term" value="C:ciliary membrane"/>
    <property type="evidence" value="ECO:0007669"/>
    <property type="project" value="UniProtKB-SubCell"/>
</dbReference>
<evidence type="ECO:0000256" key="17">
    <source>
        <dbReference type="ARBA" id="ARBA00078653"/>
    </source>
</evidence>
<organism evidence="21">
    <name type="scientific">Caenorhabditis brenneri</name>
    <name type="common">Nematode worm</name>
    <dbReference type="NCBI Taxonomy" id="135651"/>
    <lineage>
        <taxon>Eukaryota</taxon>
        <taxon>Metazoa</taxon>
        <taxon>Ecdysozoa</taxon>
        <taxon>Nematoda</taxon>
        <taxon>Chromadorea</taxon>
        <taxon>Rhabditida</taxon>
        <taxon>Rhabditina</taxon>
        <taxon>Rhabditomorpha</taxon>
        <taxon>Rhabditoidea</taxon>
        <taxon>Rhabditidae</taxon>
        <taxon>Peloderinae</taxon>
        <taxon>Caenorhabditis</taxon>
    </lineage>
</organism>
<evidence type="ECO:0000256" key="2">
    <source>
        <dbReference type="ARBA" id="ARBA00022475"/>
    </source>
</evidence>
<keyword evidence="4" id="KW-0716">Sensory transduction</keyword>
<dbReference type="EMBL" id="GL380882">
    <property type="protein sequence ID" value="EGT32294.1"/>
    <property type="molecule type" value="Genomic_DNA"/>
</dbReference>
<gene>
    <name evidence="20" type="ORF">CAEBREN_20795</name>
</gene>
<feature type="transmembrane region" description="Helical" evidence="19">
    <location>
        <begin position="39"/>
        <end position="62"/>
    </location>
</feature>
<dbReference type="PANTHER" id="PTHR22943">
    <property type="entry name" value="7-TRANSMEMBRANE DOMAIN RECEPTOR C.ELEGANS"/>
    <property type="match status" value="1"/>
</dbReference>
<comment type="function">
    <text evidence="13">An odorant receptor which affects chemotaxis to the volatile odorant diacetyl. Specifies AWA neuronal cell fate via the odr-7 pathway.</text>
</comment>
<dbReference type="GO" id="GO:0006935">
    <property type="term" value="P:chemotaxis"/>
    <property type="evidence" value="ECO:0007669"/>
    <property type="project" value="UniProtKB-KW"/>
</dbReference>
<dbReference type="HOGENOM" id="CLU_036335_2_1_1"/>
<feature type="transmembrane region" description="Helical" evidence="19">
    <location>
        <begin position="201"/>
        <end position="225"/>
    </location>
</feature>
<keyword evidence="3" id="KW-0145">Chemotaxis</keyword>
<evidence type="ECO:0000256" key="14">
    <source>
        <dbReference type="ARBA" id="ARBA00061678"/>
    </source>
</evidence>
<comment type="subcellular location">
    <subcellularLocation>
        <location evidence="1">Cell projection</location>
        <location evidence="1">Cilium membrane</location>
        <topology evidence="1">Multi-pass membrane protein</topology>
    </subcellularLocation>
</comment>
<dbReference type="PANTHER" id="PTHR22943:SF81">
    <property type="entry name" value="SEVEN TM RECEPTOR"/>
    <property type="match status" value="1"/>
</dbReference>
<feature type="transmembrane region" description="Helical" evidence="19">
    <location>
        <begin position="281"/>
        <end position="304"/>
    </location>
</feature>
<keyword evidence="7 19" id="KW-1133">Transmembrane helix</keyword>
<feature type="transmembrane region" description="Helical" evidence="19">
    <location>
        <begin position="127"/>
        <end position="149"/>
    </location>
</feature>
<dbReference type="AlphaFoldDB" id="G0PKK4"/>
<keyword evidence="9 19" id="KW-0472">Membrane</keyword>
<evidence type="ECO:0000256" key="19">
    <source>
        <dbReference type="SAM" id="Phobius"/>
    </source>
</evidence>
<evidence type="ECO:0000256" key="4">
    <source>
        <dbReference type="ARBA" id="ARBA00022606"/>
    </source>
</evidence>
<evidence type="ECO:0000256" key="13">
    <source>
        <dbReference type="ARBA" id="ARBA00054965"/>
    </source>
</evidence>
<evidence type="ECO:0000256" key="3">
    <source>
        <dbReference type="ARBA" id="ARBA00022500"/>
    </source>
</evidence>
<keyword evidence="2" id="KW-1003">Cell membrane</keyword>
<dbReference type="FunFam" id="1.20.1070.10:FF:000128">
    <property type="entry name" value="Seven TM Receptor"/>
    <property type="match status" value="1"/>
</dbReference>
<keyword evidence="11" id="KW-0325">Glycoprotein</keyword>
<evidence type="ECO:0000256" key="7">
    <source>
        <dbReference type="ARBA" id="ARBA00022989"/>
    </source>
</evidence>
<dbReference type="OrthoDB" id="5819686at2759"/>
<name>G0PKK4_CAEBE</name>
<evidence type="ECO:0000256" key="8">
    <source>
        <dbReference type="ARBA" id="ARBA00023069"/>
    </source>
</evidence>
<dbReference type="InParanoid" id="G0PKK4"/>
<keyword evidence="8" id="KW-0969">Cilium</keyword>
<proteinExistence type="inferred from homology"/>
<dbReference type="GO" id="GO:0038022">
    <property type="term" value="F:G protein-coupled olfactory receptor activity"/>
    <property type="evidence" value="ECO:0007669"/>
    <property type="project" value="TreeGrafter"/>
</dbReference>
<keyword evidence="5 19" id="KW-0812">Transmembrane</keyword>
<comment type="subunit">
    <text evidence="15">Interacts with odr-4.</text>
</comment>
<evidence type="ECO:0000256" key="9">
    <source>
        <dbReference type="ARBA" id="ARBA00023136"/>
    </source>
</evidence>
<dbReference type="SUPFAM" id="SSF81321">
    <property type="entry name" value="Family A G protein-coupled receptor-like"/>
    <property type="match status" value="1"/>
</dbReference>
<evidence type="ECO:0000256" key="12">
    <source>
        <dbReference type="ARBA" id="ARBA00023273"/>
    </source>
</evidence>
<evidence type="ECO:0000256" key="5">
    <source>
        <dbReference type="ARBA" id="ARBA00022692"/>
    </source>
</evidence>
<evidence type="ECO:0000313" key="21">
    <source>
        <dbReference type="Proteomes" id="UP000008068"/>
    </source>
</evidence>
<evidence type="ECO:0000256" key="11">
    <source>
        <dbReference type="ARBA" id="ARBA00023180"/>
    </source>
</evidence>
<feature type="transmembrane region" description="Helical" evidence="19">
    <location>
        <begin position="82"/>
        <end position="107"/>
    </location>
</feature>
<feature type="transmembrane region" description="Helical" evidence="19">
    <location>
        <begin position="246"/>
        <end position="269"/>
    </location>
</feature>
<protein>
    <recommendedName>
        <fullName evidence="16">Serpentine receptor class r-10</fullName>
    </recommendedName>
    <alternativeName>
        <fullName evidence="17">Odorant response abnormal protein 10</fullName>
    </alternativeName>
    <alternativeName>
        <fullName evidence="18">Olfactory receptor 10</fullName>
    </alternativeName>
</protein>
<dbReference type="eggNOG" id="ENOG502T0B9">
    <property type="taxonomic scope" value="Eukaryota"/>
</dbReference>
<keyword evidence="6" id="KW-0552">Olfaction</keyword>
<keyword evidence="21" id="KW-1185">Reference proteome</keyword>
<feature type="transmembrane region" description="Helical" evidence="19">
    <location>
        <begin position="6"/>
        <end position="27"/>
    </location>
</feature>
<sequence>MLWLHIIQYAGFFLAQITNSVLVYLILTKAEKLFGSFRHVMVIFALFSLVYTWIEVLTQPVMHIKAPLFIVVMDSPLKYEKWIGNNITCLYCGSFALLISLLASQFFYRYVAICRPGILSKIEGYKLILIFLPCITCFVLWFEFVYWGMANTVEKQEQRKSYRDELKFYYNEDSSKVSFIAPMYWSIGKNGEKIWNFWECMSSVGCFVIIAVCFSTILYCAYKIYRSMKSTECHMSARTLELNRQLFITLTFQTILPFVMMYSPVGLLITLPIFEVDVGRVSNFVGASAAVYPSLEPVIAIFCIKEFRRTITCNH</sequence>
<dbReference type="Pfam" id="PF10326">
    <property type="entry name" value="7TM_GPCR_Str"/>
    <property type="match status" value="1"/>
</dbReference>
<comment type="similarity">
    <text evidence="14">Belongs to the nematode receptor-like protein str family.</text>
</comment>
<keyword evidence="12" id="KW-0966">Cell projection</keyword>
<reference evidence="21" key="1">
    <citation type="submission" date="2011-07" db="EMBL/GenBank/DDBJ databases">
        <authorList>
            <consortium name="Caenorhabditis brenneri Sequencing and Analysis Consortium"/>
            <person name="Wilson R.K."/>
        </authorList>
    </citation>
    <scope>NUCLEOTIDE SEQUENCE [LARGE SCALE GENOMIC DNA]</scope>
    <source>
        <strain evidence="21">PB2801</strain>
    </source>
</reference>
<evidence type="ECO:0000256" key="10">
    <source>
        <dbReference type="ARBA" id="ARBA00023170"/>
    </source>
</evidence>
<dbReference type="Gene3D" id="1.20.1070.10">
    <property type="entry name" value="Rhodopsin 7-helix transmembrane proteins"/>
    <property type="match status" value="1"/>
</dbReference>
<accession>G0PKK4</accession>
<evidence type="ECO:0000256" key="16">
    <source>
        <dbReference type="ARBA" id="ARBA00067967"/>
    </source>
</evidence>
<evidence type="ECO:0000256" key="15">
    <source>
        <dbReference type="ARBA" id="ARBA00064300"/>
    </source>
</evidence>
<dbReference type="GO" id="GO:0042048">
    <property type="term" value="P:olfactory behavior"/>
    <property type="evidence" value="ECO:0007669"/>
    <property type="project" value="TreeGrafter"/>
</dbReference>
<dbReference type="Proteomes" id="UP000008068">
    <property type="component" value="Unassembled WGS sequence"/>
</dbReference>
<evidence type="ECO:0000256" key="1">
    <source>
        <dbReference type="ARBA" id="ARBA00004272"/>
    </source>
</evidence>
<dbReference type="InterPro" id="IPR019428">
    <property type="entry name" value="7TM_GPCR_serpentine_rcpt_Str"/>
</dbReference>
<keyword evidence="10" id="KW-0675">Receptor</keyword>
<evidence type="ECO:0000313" key="20">
    <source>
        <dbReference type="EMBL" id="EGT32294.1"/>
    </source>
</evidence>
<evidence type="ECO:0000256" key="6">
    <source>
        <dbReference type="ARBA" id="ARBA00022725"/>
    </source>
</evidence>